<dbReference type="Pfam" id="PF13434">
    <property type="entry name" value="Lys_Orn_oxgnase"/>
    <property type="match status" value="1"/>
</dbReference>
<dbReference type="AlphaFoldDB" id="A0A5C8ZFK3"/>
<gene>
    <name evidence="17" type="ORF">FMM08_12720</name>
</gene>
<dbReference type="InterPro" id="IPR025700">
    <property type="entry name" value="Lys/Orn_oxygenase"/>
</dbReference>
<evidence type="ECO:0000256" key="8">
    <source>
        <dbReference type="ARBA" id="ARBA00022857"/>
    </source>
</evidence>
<keyword evidence="7" id="KW-0274">FAD</keyword>
<protein>
    <recommendedName>
        <fullName evidence="5">L-lysine N6-monooxygenase MbtG</fullName>
        <ecNumber evidence="4">1.14.13.59</ecNumber>
    </recommendedName>
    <alternativeName>
        <fullName evidence="14">Lysine 6-N-hydroxylase</fullName>
    </alternativeName>
    <alternativeName>
        <fullName evidence="13">Lysine N6-hydroxylase</fullName>
    </alternativeName>
    <alternativeName>
        <fullName evidence="11">Lysine-N-oxygenase</fullName>
    </alternativeName>
    <alternativeName>
        <fullName evidence="12">Mycobactin synthase protein G</fullName>
    </alternativeName>
</protein>
<feature type="compositionally biased region" description="Low complexity" evidence="16">
    <location>
        <begin position="492"/>
        <end position="508"/>
    </location>
</feature>
<feature type="region of interest" description="Disordered" evidence="16">
    <location>
        <begin position="464"/>
        <end position="514"/>
    </location>
</feature>
<keyword evidence="9" id="KW-0560">Oxidoreductase</keyword>
<dbReference type="PANTHER" id="PTHR42802:SF1">
    <property type="entry name" value="L-ORNITHINE N(5)-MONOOXYGENASE"/>
    <property type="match status" value="1"/>
</dbReference>
<organism evidence="17 18">
    <name type="scientific">Quadrisphaera setariae</name>
    <dbReference type="NCBI Taxonomy" id="2593304"/>
    <lineage>
        <taxon>Bacteria</taxon>
        <taxon>Bacillati</taxon>
        <taxon>Actinomycetota</taxon>
        <taxon>Actinomycetes</taxon>
        <taxon>Kineosporiales</taxon>
        <taxon>Kineosporiaceae</taxon>
        <taxon>Quadrisphaera</taxon>
    </lineage>
</organism>
<dbReference type="EMBL" id="VKAC01000007">
    <property type="protein sequence ID" value="TXR55696.1"/>
    <property type="molecule type" value="Genomic_DNA"/>
</dbReference>
<sequence length="514" mass="56416">MSTTTSTTSSSTSTAGGVERVHYLLGIGLGPFNLGLAALAEPLGLDCLFLERKDRFAWHPGMLLPSSTLQVPFMADLVTMADPTSRYSFLNHLKREGRLYRFYIRESFYPLRVEFDRYCRWVADQLPSVECGWDVRDVTWHPELDATGQGRFTVESVDAGGRHRTDHARRLVLGTGTPPHVPAAFADVADDDAVVHTADYLAARELLQQHRSVTVVGSGQSAAEVYRDLLPEARTHGYRLDWVTRSPRFFPLEYTKLTLEMTSPEYADYFHALPAGTRDDLLVSQAQLYKGIDGELVDEIYDLLYELDVDGPPPTRLFTGTACERVVREGGGYRLHLHHAEQDRRSSLTTDAVVMATGYRQQVPGFCRGVAEHLRWDEHGRFDVTRDYRVDLAGGHQDDDEGRGSSAPAPAGSVFVQNAEAHTHGFVAPDLGMAAYRNSCILRAVLGREPYPVERAIAFQHFGVPATDPPLSGAPLSGTPRARSSGNGGAPAGATPRAGRPSRSRAGAAVGGRR</sequence>
<comment type="pathway">
    <text evidence="2">Siderophore biosynthesis.</text>
</comment>
<evidence type="ECO:0000256" key="11">
    <source>
        <dbReference type="ARBA" id="ARBA00029939"/>
    </source>
</evidence>
<evidence type="ECO:0000256" key="5">
    <source>
        <dbReference type="ARBA" id="ARBA00016406"/>
    </source>
</evidence>
<dbReference type="SUPFAM" id="SSF51905">
    <property type="entry name" value="FAD/NAD(P)-binding domain"/>
    <property type="match status" value="2"/>
</dbReference>
<evidence type="ECO:0000256" key="14">
    <source>
        <dbReference type="ARBA" id="ARBA00032738"/>
    </source>
</evidence>
<evidence type="ECO:0000256" key="6">
    <source>
        <dbReference type="ARBA" id="ARBA00022630"/>
    </source>
</evidence>
<evidence type="ECO:0000313" key="18">
    <source>
        <dbReference type="Proteomes" id="UP000321234"/>
    </source>
</evidence>
<reference evidence="17 18" key="1">
    <citation type="submission" date="2019-07" db="EMBL/GenBank/DDBJ databases">
        <title>Quadrisphaera sp. strain DD2A genome sequencing and assembly.</title>
        <authorList>
            <person name="Kim I."/>
        </authorList>
    </citation>
    <scope>NUCLEOTIDE SEQUENCE [LARGE SCALE GENOMIC DNA]</scope>
    <source>
        <strain evidence="17 18">DD2A</strain>
    </source>
</reference>
<evidence type="ECO:0000256" key="13">
    <source>
        <dbReference type="ARBA" id="ARBA00032493"/>
    </source>
</evidence>
<evidence type="ECO:0000256" key="10">
    <source>
        <dbReference type="ARBA" id="ARBA00023033"/>
    </source>
</evidence>
<dbReference type="EC" id="1.14.13.59" evidence="4"/>
<dbReference type="InterPro" id="IPR036188">
    <property type="entry name" value="FAD/NAD-bd_sf"/>
</dbReference>
<evidence type="ECO:0000256" key="4">
    <source>
        <dbReference type="ARBA" id="ARBA00013076"/>
    </source>
</evidence>
<comment type="catalytic activity">
    <reaction evidence="15">
        <text>L-lysine + NADPH + O2 = N(6)-hydroxy-L-lysine + NADP(+) + H2O</text>
        <dbReference type="Rhea" id="RHEA:23228"/>
        <dbReference type="ChEBI" id="CHEBI:15377"/>
        <dbReference type="ChEBI" id="CHEBI:15379"/>
        <dbReference type="ChEBI" id="CHEBI:32551"/>
        <dbReference type="ChEBI" id="CHEBI:57783"/>
        <dbReference type="ChEBI" id="CHEBI:57820"/>
        <dbReference type="ChEBI" id="CHEBI:58349"/>
        <dbReference type="EC" id="1.14.13.59"/>
    </reaction>
</comment>
<comment type="cofactor">
    <cofactor evidence="1">
        <name>FAD</name>
        <dbReference type="ChEBI" id="CHEBI:57692"/>
    </cofactor>
</comment>
<comment type="caution">
    <text evidence="17">The sequence shown here is derived from an EMBL/GenBank/DDBJ whole genome shotgun (WGS) entry which is preliminary data.</text>
</comment>
<dbReference type="Gene3D" id="3.50.50.60">
    <property type="entry name" value="FAD/NAD(P)-binding domain"/>
    <property type="match status" value="1"/>
</dbReference>
<dbReference type="Proteomes" id="UP000321234">
    <property type="component" value="Unassembled WGS sequence"/>
</dbReference>
<keyword evidence="8" id="KW-0521">NADP</keyword>
<evidence type="ECO:0000256" key="2">
    <source>
        <dbReference type="ARBA" id="ARBA00004924"/>
    </source>
</evidence>
<accession>A0A5C8ZFK3</accession>
<evidence type="ECO:0000256" key="3">
    <source>
        <dbReference type="ARBA" id="ARBA00007588"/>
    </source>
</evidence>
<evidence type="ECO:0000313" key="17">
    <source>
        <dbReference type="EMBL" id="TXR55696.1"/>
    </source>
</evidence>
<dbReference type="RefSeq" id="WP_147926752.1">
    <property type="nucleotide sequence ID" value="NZ_VKAC01000007.1"/>
</dbReference>
<dbReference type="GO" id="GO:0047091">
    <property type="term" value="F:L-lysine 6-monooxygenase (NADPH) activity"/>
    <property type="evidence" value="ECO:0007669"/>
    <property type="project" value="UniProtKB-EC"/>
</dbReference>
<evidence type="ECO:0000256" key="9">
    <source>
        <dbReference type="ARBA" id="ARBA00023002"/>
    </source>
</evidence>
<dbReference type="OrthoDB" id="7527071at2"/>
<evidence type="ECO:0000256" key="16">
    <source>
        <dbReference type="SAM" id="MobiDB-lite"/>
    </source>
</evidence>
<name>A0A5C8ZFK3_9ACTN</name>
<evidence type="ECO:0000256" key="12">
    <source>
        <dbReference type="ARBA" id="ARBA00031158"/>
    </source>
</evidence>
<keyword evidence="10" id="KW-0503">Monooxygenase</keyword>
<evidence type="ECO:0000256" key="15">
    <source>
        <dbReference type="ARBA" id="ARBA00048407"/>
    </source>
</evidence>
<proteinExistence type="inferred from homology"/>
<keyword evidence="18" id="KW-1185">Reference proteome</keyword>
<dbReference type="PANTHER" id="PTHR42802">
    <property type="entry name" value="MONOOXYGENASE"/>
    <property type="match status" value="1"/>
</dbReference>
<keyword evidence="6" id="KW-0285">Flavoprotein</keyword>
<evidence type="ECO:0000256" key="1">
    <source>
        <dbReference type="ARBA" id="ARBA00001974"/>
    </source>
</evidence>
<comment type="similarity">
    <text evidence="3">Belongs to the lysine N(6)-hydroxylase/L-ornithine N(5)-oxygenase family.</text>
</comment>
<evidence type="ECO:0000256" key="7">
    <source>
        <dbReference type="ARBA" id="ARBA00022827"/>
    </source>
</evidence>